<protein>
    <submittedName>
        <fullName evidence="1">Uncharacterized protein</fullName>
    </submittedName>
</protein>
<dbReference type="Proteomes" id="UP000054166">
    <property type="component" value="Unassembled WGS sequence"/>
</dbReference>
<reference evidence="2" key="2">
    <citation type="submission" date="2015-01" db="EMBL/GenBank/DDBJ databases">
        <title>Evolutionary Origins and Diversification of the Mycorrhizal Mutualists.</title>
        <authorList>
            <consortium name="DOE Joint Genome Institute"/>
            <consortium name="Mycorrhizal Genomics Consortium"/>
            <person name="Kohler A."/>
            <person name="Kuo A."/>
            <person name="Nagy L.G."/>
            <person name="Floudas D."/>
            <person name="Copeland A."/>
            <person name="Barry K.W."/>
            <person name="Cichocki N."/>
            <person name="Veneault-Fourrey C."/>
            <person name="LaButti K."/>
            <person name="Lindquist E.A."/>
            <person name="Lipzen A."/>
            <person name="Lundell T."/>
            <person name="Morin E."/>
            <person name="Murat C."/>
            <person name="Riley R."/>
            <person name="Ohm R."/>
            <person name="Sun H."/>
            <person name="Tunlid A."/>
            <person name="Henrissat B."/>
            <person name="Grigoriev I.V."/>
            <person name="Hibbett D.S."/>
            <person name="Martin F."/>
        </authorList>
    </citation>
    <scope>NUCLEOTIDE SEQUENCE [LARGE SCALE GENOMIC DNA]</scope>
    <source>
        <strain evidence="2">F 1598</strain>
    </source>
</reference>
<dbReference type="HOGENOM" id="CLU_2134444_0_0_1"/>
<dbReference type="InParanoid" id="A0A0C3GHQ8"/>
<accession>A0A0C3GHQ8</accession>
<sequence length="113" mass="12708">MTSAGIRRLDIACFESEYTKLDQIYYELAERGTKEHGNTTAPKLRAVFTAVIRRSNRLATIVMKGCTSAPSFLYGGSGIGILRRKDSSSKYVSQRRYMAYYRDYCASLVKAQG</sequence>
<proteinExistence type="predicted"/>
<organism evidence="1 2">
    <name type="scientific">Piloderma croceum (strain F 1598)</name>
    <dbReference type="NCBI Taxonomy" id="765440"/>
    <lineage>
        <taxon>Eukaryota</taxon>
        <taxon>Fungi</taxon>
        <taxon>Dikarya</taxon>
        <taxon>Basidiomycota</taxon>
        <taxon>Agaricomycotina</taxon>
        <taxon>Agaricomycetes</taxon>
        <taxon>Agaricomycetidae</taxon>
        <taxon>Atheliales</taxon>
        <taxon>Atheliaceae</taxon>
        <taxon>Piloderma</taxon>
    </lineage>
</organism>
<dbReference type="AlphaFoldDB" id="A0A0C3GHQ8"/>
<name>A0A0C3GHQ8_PILCF</name>
<keyword evidence="2" id="KW-1185">Reference proteome</keyword>
<evidence type="ECO:0000313" key="1">
    <source>
        <dbReference type="EMBL" id="KIM91189.1"/>
    </source>
</evidence>
<reference evidence="1 2" key="1">
    <citation type="submission" date="2014-04" db="EMBL/GenBank/DDBJ databases">
        <authorList>
            <consortium name="DOE Joint Genome Institute"/>
            <person name="Kuo A."/>
            <person name="Tarkka M."/>
            <person name="Buscot F."/>
            <person name="Kohler A."/>
            <person name="Nagy L.G."/>
            <person name="Floudas D."/>
            <person name="Copeland A."/>
            <person name="Barry K.W."/>
            <person name="Cichocki N."/>
            <person name="Veneault-Fourrey C."/>
            <person name="LaButti K."/>
            <person name="Lindquist E.A."/>
            <person name="Lipzen A."/>
            <person name="Lundell T."/>
            <person name="Morin E."/>
            <person name="Murat C."/>
            <person name="Sun H."/>
            <person name="Tunlid A."/>
            <person name="Henrissat B."/>
            <person name="Grigoriev I.V."/>
            <person name="Hibbett D.S."/>
            <person name="Martin F."/>
            <person name="Nordberg H.P."/>
            <person name="Cantor M.N."/>
            <person name="Hua S.X."/>
        </authorList>
    </citation>
    <scope>NUCLEOTIDE SEQUENCE [LARGE SCALE GENOMIC DNA]</scope>
    <source>
        <strain evidence="1 2">F 1598</strain>
    </source>
</reference>
<evidence type="ECO:0000313" key="2">
    <source>
        <dbReference type="Proteomes" id="UP000054166"/>
    </source>
</evidence>
<gene>
    <name evidence="1" type="ORF">PILCRDRAFT_811701</name>
</gene>
<dbReference type="EMBL" id="KN832972">
    <property type="protein sequence ID" value="KIM91189.1"/>
    <property type="molecule type" value="Genomic_DNA"/>
</dbReference>